<dbReference type="GO" id="GO:0003700">
    <property type="term" value="F:DNA-binding transcription factor activity"/>
    <property type="evidence" value="ECO:0007669"/>
    <property type="project" value="TreeGrafter"/>
</dbReference>
<gene>
    <name evidence="6" type="primary">ntcA</name>
    <name evidence="6" type="ORF">CTLFYP3_01277</name>
</gene>
<feature type="domain" description="Cyclic nucleotide-binding" evidence="4">
    <location>
        <begin position="14"/>
        <end position="133"/>
    </location>
</feature>
<dbReference type="GO" id="GO:0005829">
    <property type="term" value="C:cytosol"/>
    <property type="evidence" value="ECO:0007669"/>
    <property type="project" value="TreeGrafter"/>
</dbReference>
<dbReference type="EMBL" id="CACRTO010000013">
    <property type="protein sequence ID" value="VYU02363.1"/>
    <property type="molecule type" value="Genomic_DNA"/>
</dbReference>
<name>A0A6N3BPA7_9CLOT</name>
<evidence type="ECO:0000256" key="2">
    <source>
        <dbReference type="ARBA" id="ARBA00023125"/>
    </source>
</evidence>
<dbReference type="InterPro" id="IPR036390">
    <property type="entry name" value="WH_DNA-bd_sf"/>
</dbReference>
<dbReference type="SMART" id="SM00419">
    <property type="entry name" value="HTH_CRP"/>
    <property type="match status" value="1"/>
</dbReference>
<dbReference type="PROSITE" id="PS51063">
    <property type="entry name" value="HTH_CRP_2"/>
    <property type="match status" value="1"/>
</dbReference>
<dbReference type="PANTHER" id="PTHR24567:SF74">
    <property type="entry name" value="HTH-TYPE TRANSCRIPTIONAL REGULATOR ARCR"/>
    <property type="match status" value="1"/>
</dbReference>
<evidence type="ECO:0000313" key="6">
    <source>
        <dbReference type="EMBL" id="VYU02363.1"/>
    </source>
</evidence>
<dbReference type="InterPro" id="IPR012318">
    <property type="entry name" value="HTH_CRP"/>
</dbReference>
<dbReference type="PRINTS" id="PR00034">
    <property type="entry name" value="HTHCRP"/>
</dbReference>
<protein>
    <submittedName>
        <fullName evidence="6">Global nitrogen regulator</fullName>
    </submittedName>
</protein>
<dbReference type="PROSITE" id="PS50042">
    <property type="entry name" value="CNMP_BINDING_3"/>
    <property type="match status" value="1"/>
</dbReference>
<dbReference type="PANTHER" id="PTHR24567">
    <property type="entry name" value="CRP FAMILY TRANSCRIPTIONAL REGULATORY PROTEIN"/>
    <property type="match status" value="1"/>
</dbReference>
<evidence type="ECO:0000259" key="4">
    <source>
        <dbReference type="PROSITE" id="PS50042"/>
    </source>
</evidence>
<dbReference type="InterPro" id="IPR000595">
    <property type="entry name" value="cNMP-bd_dom"/>
</dbReference>
<dbReference type="Gene3D" id="2.60.120.10">
    <property type="entry name" value="Jelly Rolls"/>
    <property type="match status" value="1"/>
</dbReference>
<dbReference type="InterPro" id="IPR018490">
    <property type="entry name" value="cNMP-bd_dom_sf"/>
</dbReference>
<reference evidence="6" key="1">
    <citation type="submission" date="2019-11" db="EMBL/GenBank/DDBJ databases">
        <authorList>
            <person name="Feng L."/>
        </authorList>
    </citation>
    <scope>NUCLEOTIDE SEQUENCE</scope>
    <source>
        <strain evidence="6">CTertiumLFYP3</strain>
    </source>
</reference>
<dbReference type="InterPro" id="IPR050397">
    <property type="entry name" value="Env_Response_Regulators"/>
</dbReference>
<dbReference type="Pfam" id="PF13545">
    <property type="entry name" value="HTH_Crp_2"/>
    <property type="match status" value="1"/>
</dbReference>
<dbReference type="SMART" id="SM00100">
    <property type="entry name" value="cNMP"/>
    <property type="match status" value="1"/>
</dbReference>
<sequence length="230" mass="26703">MKEVCLEPIRSMKIFNKISKSSIEDLADICEMKCYQKGRHIFRDKEEIKKVFIVYKGKVSLYKLNESAQKKIIFILGEEDIINAVVLDDLPASINCEAFENVEILAFDKERFEEVMSRDFELTKVVMSSLTIKVRRLYRQLKNSTPIKVEKRVAAKLWKLSKDYGVEVENGVLIDLKISITYLADMFGASRETISRALKVLQDNNLIVIDKKKIIIKDRDKLSSYFKGYK</sequence>
<dbReference type="Gene3D" id="1.10.10.10">
    <property type="entry name" value="Winged helix-like DNA-binding domain superfamily/Winged helix DNA-binding domain"/>
    <property type="match status" value="1"/>
</dbReference>
<dbReference type="SUPFAM" id="SSF46785">
    <property type="entry name" value="Winged helix' DNA-binding domain"/>
    <property type="match status" value="1"/>
</dbReference>
<dbReference type="GO" id="GO:0003677">
    <property type="term" value="F:DNA binding"/>
    <property type="evidence" value="ECO:0007669"/>
    <property type="project" value="UniProtKB-KW"/>
</dbReference>
<keyword evidence="2" id="KW-0238">DNA-binding</keyword>
<dbReference type="RefSeq" id="WP_156625791.1">
    <property type="nucleotide sequence ID" value="NZ_CACRTO010000013.1"/>
</dbReference>
<evidence type="ECO:0000259" key="5">
    <source>
        <dbReference type="PROSITE" id="PS51063"/>
    </source>
</evidence>
<evidence type="ECO:0000256" key="1">
    <source>
        <dbReference type="ARBA" id="ARBA00023015"/>
    </source>
</evidence>
<dbReference type="InterPro" id="IPR036388">
    <property type="entry name" value="WH-like_DNA-bd_sf"/>
</dbReference>
<dbReference type="Pfam" id="PF00027">
    <property type="entry name" value="cNMP_binding"/>
    <property type="match status" value="1"/>
</dbReference>
<accession>A0A6N3BPA7</accession>
<evidence type="ECO:0000256" key="3">
    <source>
        <dbReference type="ARBA" id="ARBA00023163"/>
    </source>
</evidence>
<dbReference type="AlphaFoldDB" id="A0A6N3BPA7"/>
<dbReference type="CDD" id="cd00038">
    <property type="entry name" value="CAP_ED"/>
    <property type="match status" value="1"/>
</dbReference>
<keyword evidence="3" id="KW-0804">Transcription</keyword>
<proteinExistence type="predicted"/>
<organism evidence="6">
    <name type="scientific">Clostridium tertium</name>
    <dbReference type="NCBI Taxonomy" id="1559"/>
    <lineage>
        <taxon>Bacteria</taxon>
        <taxon>Bacillati</taxon>
        <taxon>Bacillota</taxon>
        <taxon>Clostridia</taxon>
        <taxon>Eubacteriales</taxon>
        <taxon>Clostridiaceae</taxon>
        <taxon>Clostridium</taxon>
    </lineage>
</organism>
<feature type="domain" description="HTH crp-type" evidence="5">
    <location>
        <begin position="147"/>
        <end position="220"/>
    </location>
</feature>
<dbReference type="SUPFAM" id="SSF51206">
    <property type="entry name" value="cAMP-binding domain-like"/>
    <property type="match status" value="1"/>
</dbReference>
<dbReference type="InterPro" id="IPR014710">
    <property type="entry name" value="RmlC-like_jellyroll"/>
</dbReference>
<keyword evidence="1" id="KW-0805">Transcription regulation</keyword>